<dbReference type="AlphaFoldDB" id="A0AAU8MUX1"/>
<accession>A0AAU8MUX1</accession>
<keyword evidence="4" id="KW-1185">Reference proteome</keyword>
<name>A0AAU8MUX1_9GAMM</name>
<reference evidence="3" key="2">
    <citation type="submission" date="2024-06" db="EMBL/GenBank/DDBJ databases">
        <authorList>
            <person name="Li S."/>
        </authorList>
    </citation>
    <scope>NUCLEOTIDE SEQUENCE</scope>
    <source>
        <strain evidence="3">SR10</strain>
    </source>
</reference>
<reference evidence="2 4" key="1">
    <citation type="submission" date="2024-02" db="EMBL/GenBank/DDBJ databases">
        <title>Lysobacter Genome Sequencing and Mining.</title>
        <authorList>
            <person name="Bierman J."/>
            <person name="Walker M.C."/>
        </authorList>
    </citation>
    <scope>NUCLEOTIDE SEQUENCE [LARGE SCALE GENOMIC DNA]</scope>
    <source>
        <strain evidence="2 4">PB6250</strain>
    </source>
</reference>
<dbReference type="InterPro" id="IPR021549">
    <property type="entry name" value="DUF2894"/>
</dbReference>
<feature type="region of interest" description="Disordered" evidence="1">
    <location>
        <begin position="195"/>
        <end position="218"/>
    </location>
</feature>
<evidence type="ECO:0000313" key="2">
    <source>
        <dbReference type="EMBL" id="MEI2453510.1"/>
    </source>
</evidence>
<organism evidence="3">
    <name type="scientific">Lysobacter firmicutimachus</name>
    <dbReference type="NCBI Taxonomy" id="1792846"/>
    <lineage>
        <taxon>Bacteria</taxon>
        <taxon>Pseudomonadati</taxon>
        <taxon>Pseudomonadota</taxon>
        <taxon>Gammaproteobacteria</taxon>
        <taxon>Lysobacterales</taxon>
        <taxon>Lysobacteraceae</taxon>
        <taxon>Lysobacter</taxon>
    </lineage>
</organism>
<dbReference type="Proteomes" id="UP001387215">
    <property type="component" value="Unassembled WGS sequence"/>
</dbReference>
<evidence type="ECO:0000313" key="4">
    <source>
        <dbReference type="Proteomes" id="UP001387215"/>
    </source>
</evidence>
<feature type="compositionally biased region" description="Basic residues" evidence="1">
    <location>
        <begin position="207"/>
        <end position="218"/>
    </location>
</feature>
<sequence>MRDKVAEIAGLLDVWRAQGADRVQPLRFHRIEALARHARNRDGEARRLLEARLSGLAEEFAAALRARADVAAPAVAPASADASLAALAQRMTDAAGARERALGAGAGARASASAFPELGALAGFRRLWAGLRTESQLRQSLEQAPENAGPLNSGRLVHRSLLLMREASPEYLQQFLSYVDTLAWIEHMHADGVIEPEEAPRPPGNGKRVRDKPRKRRE</sequence>
<dbReference type="EMBL" id="CP159925">
    <property type="protein sequence ID" value="XCO76914.1"/>
    <property type="molecule type" value="Genomic_DNA"/>
</dbReference>
<evidence type="ECO:0000256" key="1">
    <source>
        <dbReference type="SAM" id="MobiDB-lite"/>
    </source>
</evidence>
<proteinExistence type="predicted"/>
<evidence type="ECO:0000313" key="3">
    <source>
        <dbReference type="EMBL" id="XCO76914.1"/>
    </source>
</evidence>
<dbReference type="EMBL" id="JBANDL010000002">
    <property type="protein sequence ID" value="MEI2453510.1"/>
    <property type="molecule type" value="Genomic_DNA"/>
</dbReference>
<gene>
    <name evidence="3" type="ORF">ABU614_09065</name>
    <name evidence="2" type="ORF">V2J18_02340</name>
</gene>
<dbReference type="Pfam" id="PF11445">
    <property type="entry name" value="DUF2894"/>
    <property type="match status" value="1"/>
</dbReference>
<dbReference type="RefSeq" id="WP_336130813.1">
    <property type="nucleotide sequence ID" value="NZ_CP159925.1"/>
</dbReference>
<protein>
    <submittedName>
        <fullName evidence="3">DUF2894 domain-containing protein</fullName>
    </submittedName>
</protein>